<feature type="binding site" description="in other chain" evidence="8">
    <location>
        <begin position="141"/>
        <end position="143"/>
    </location>
    <ligand>
        <name>FMN</name>
        <dbReference type="ChEBI" id="CHEBI:58210"/>
        <note>ligand shared between dimeric partners</note>
    </ligand>
</feature>
<evidence type="ECO:0000259" key="9">
    <source>
        <dbReference type="Pfam" id="PF00881"/>
    </source>
</evidence>
<evidence type="ECO:0000256" key="2">
    <source>
        <dbReference type="ARBA" id="ARBA00022630"/>
    </source>
</evidence>
<dbReference type="EMBL" id="CP000267">
    <property type="protein sequence ID" value="ABD71339.1"/>
    <property type="molecule type" value="Genomic_DNA"/>
</dbReference>
<organism evidence="10 11">
    <name type="scientific">Albidiferax ferrireducens (strain ATCC BAA-621 / DSM 15236 / T118)</name>
    <name type="common">Rhodoferax ferrireducens</name>
    <dbReference type="NCBI Taxonomy" id="338969"/>
    <lineage>
        <taxon>Bacteria</taxon>
        <taxon>Pseudomonadati</taxon>
        <taxon>Pseudomonadota</taxon>
        <taxon>Betaproteobacteria</taxon>
        <taxon>Burkholderiales</taxon>
        <taxon>Comamonadaceae</taxon>
        <taxon>Rhodoferax</taxon>
    </lineage>
</organism>
<dbReference type="InterPro" id="IPR000415">
    <property type="entry name" value="Nitroreductase-like"/>
</dbReference>
<evidence type="ECO:0000256" key="5">
    <source>
        <dbReference type="ARBA" id="ARBA00023002"/>
    </source>
</evidence>
<dbReference type="SUPFAM" id="SSF55469">
    <property type="entry name" value="FMN-dependent nitroreductase-like"/>
    <property type="match status" value="1"/>
</dbReference>
<name>Q21SB4_ALBFT</name>
<dbReference type="InterPro" id="IPR026021">
    <property type="entry name" value="YdjA-like"/>
</dbReference>
<keyword evidence="11" id="KW-1185">Reference proteome</keyword>
<evidence type="ECO:0000313" key="11">
    <source>
        <dbReference type="Proteomes" id="UP000008332"/>
    </source>
</evidence>
<keyword evidence="2 7" id="KW-0285">Flavoprotein</keyword>
<dbReference type="InterPro" id="IPR029479">
    <property type="entry name" value="Nitroreductase"/>
</dbReference>
<evidence type="ECO:0000256" key="1">
    <source>
        <dbReference type="ARBA" id="ARBA00007118"/>
    </source>
</evidence>
<dbReference type="Gene3D" id="3.40.109.10">
    <property type="entry name" value="NADH Oxidase"/>
    <property type="match status" value="1"/>
</dbReference>
<evidence type="ECO:0000256" key="3">
    <source>
        <dbReference type="ARBA" id="ARBA00022643"/>
    </source>
</evidence>
<keyword evidence="5 7" id="KW-0560">Oxidoreductase</keyword>
<dbReference type="HOGENOM" id="CLU_070764_5_0_4"/>
<dbReference type="EC" id="1.-.-.-" evidence="7"/>
<keyword evidence="3 7" id="KW-0288">FMN</keyword>
<proteinExistence type="inferred from homology"/>
<dbReference type="PANTHER" id="PTHR43821">
    <property type="entry name" value="NAD(P)H NITROREDUCTASE YDJA-RELATED"/>
    <property type="match status" value="1"/>
</dbReference>
<dbReference type="GO" id="GO:0016491">
    <property type="term" value="F:oxidoreductase activity"/>
    <property type="evidence" value="ECO:0007669"/>
    <property type="project" value="UniProtKB-UniRule"/>
</dbReference>
<dbReference type="CDD" id="cd02135">
    <property type="entry name" value="YdjA-like"/>
    <property type="match status" value="1"/>
</dbReference>
<keyword evidence="6 7" id="KW-0520">NAD</keyword>
<dbReference type="KEGG" id="rfr:Rfer_3637"/>
<dbReference type="STRING" id="338969.Rfer_3637"/>
<evidence type="ECO:0000256" key="7">
    <source>
        <dbReference type="PIRNR" id="PIRNR000232"/>
    </source>
</evidence>
<evidence type="ECO:0000256" key="6">
    <source>
        <dbReference type="ARBA" id="ARBA00023027"/>
    </source>
</evidence>
<dbReference type="PANTHER" id="PTHR43821:SF1">
    <property type="entry name" value="NAD(P)H NITROREDUCTASE YDJA-RELATED"/>
    <property type="match status" value="1"/>
</dbReference>
<keyword evidence="4 7" id="KW-0521">NADP</keyword>
<comment type="cofactor">
    <cofactor evidence="8">
        <name>FMN</name>
        <dbReference type="ChEBI" id="CHEBI:58210"/>
    </cofactor>
    <text evidence="8">Binds 1 FMN per subunit.</text>
</comment>
<evidence type="ECO:0000256" key="8">
    <source>
        <dbReference type="PIRSR" id="PIRSR000232-1"/>
    </source>
</evidence>
<dbReference type="AlphaFoldDB" id="Q21SB4"/>
<comment type="similarity">
    <text evidence="1 7">Belongs to the nitroreductase family.</text>
</comment>
<feature type="binding site" evidence="8">
    <location>
        <position position="46"/>
    </location>
    <ligand>
        <name>FMN</name>
        <dbReference type="ChEBI" id="CHEBI:58210"/>
        <note>ligand shared between dimeric partners</note>
    </ligand>
</feature>
<sequence length="192" mass="20817">MTQEAIFAEALISSRQNILPRRLSEPGPSAAQVEQLFRAAAAAPDHGQLRPWRFVLVPAHKRADLAEVFARALMDRDAGATPEQIESAREKAHRAPLLILAVACLGPREPDVPMLERMVSVGCAVQNMLLSAHSMAFGAGLTSGQAMSSPHMRTLFQLQAGEEAVCFINVGTASRRKAPRLRPEPTDFVTSL</sequence>
<dbReference type="PIRSF" id="PIRSF000232">
    <property type="entry name" value="YdjA"/>
    <property type="match status" value="1"/>
</dbReference>
<dbReference type="Proteomes" id="UP000008332">
    <property type="component" value="Chromosome"/>
</dbReference>
<evidence type="ECO:0000256" key="4">
    <source>
        <dbReference type="ARBA" id="ARBA00022857"/>
    </source>
</evidence>
<dbReference type="InterPro" id="IPR052530">
    <property type="entry name" value="NAD(P)H_nitroreductase"/>
</dbReference>
<accession>Q21SB4</accession>
<gene>
    <name evidence="10" type="ordered locus">Rfer_3637</name>
</gene>
<dbReference type="eggNOG" id="COG0778">
    <property type="taxonomic scope" value="Bacteria"/>
</dbReference>
<dbReference type="Pfam" id="PF00881">
    <property type="entry name" value="Nitroreductase"/>
    <property type="match status" value="1"/>
</dbReference>
<protein>
    <recommendedName>
        <fullName evidence="7">Putative NAD(P)H nitroreductase</fullName>
        <ecNumber evidence="7">1.-.-.-</ecNumber>
    </recommendedName>
</protein>
<evidence type="ECO:0000313" key="10">
    <source>
        <dbReference type="EMBL" id="ABD71339.1"/>
    </source>
</evidence>
<reference evidence="11" key="1">
    <citation type="submission" date="2006-02" db="EMBL/GenBank/DDBJ databases">
        <title>Complete sequence of chromosome of Rhodoferax ferrireducens DSM 15236.</title>
        <authorList>
            <person name="Copeland A."/>
            <person name="Lucas S."/>
            <person name="Lapidus A."/>
            <person name="Barry K."/>
            <person name="Detter J.C."/>
            <person name="Glavina del Rio T."/>
            <person name="Hammon N."/>
            <person name="Israni S."/>
            <person name="Pitluck S."/>
            <person name="Brettin T."/>
            <person name="Bruce D."/>
            <person name="Han C."/>
            <person name="Tapia R."/>
            <person name="Gilna P."/>
            <person name="Kiss H."/>
            <person name="Schmutz J."/>
            <person name="Larimer F."/>
            <person name="Land M."/>
            <person name="Kyrpides N."/>
            <person name="Ivanova N."/>
            <person name="Richardson P."/>
        </authorList>
    </citation>
    <scope>NUCLEOTIDE SEQUENCE [LARGE SCALE GENOMIC DNA]</scope>
    <source>
        <strain evidence="11">ATCC BAA-621 / DSM 15236 / T118</strain>
    </source>
</reference>
<feature type="domain" description="Nitroreductase" evidence="9">
    <location>
        <begin position="25"/>
        <end position="171"/>
    </location>
</feature>